<evidence type="ECO:0000256" key="7">
    <source>
        <dbReference type="ARBA" id="ARBA00022763"/>
    </source>
</evidence>
<keyword evidence="9 12" id="KW-0238">DNA-binding</keyword>
<evidence type="ECO:0000256" key="6">
    <source>
        <dbReference type="ARBA" id="ARBA00022741"/>
    </source>
</evidence>
<feature type="domain" description="RecF/RecN/SMC N-terminal" evidence="14">
    <location>
        <begin position="2"/>
        <end position="357"/>
    </location>
</feature>
<keyword evidence="10 12" id="KW-0234">DNA repair</keyword>
<dbReference type="RefSeq" id="WP_062411812.1">
    <property type="nucleotide sequence ID" value="NZ_JAJCIO010000002.1"/>
</dbReference>
<keyword evidence="6 12" id="KW-0547">Nucleotide-binding</keyword>
<dbReference type="InterPro" id="IPR003395">
    <property type="entry name" value="RecF/RecN/SMC_N"/>
</dbReference>
<evidence type="ECO:0000256" key="2">
    <source>
        <dbReference type="ARBA" id="ARBA00008016"/>
    </source>
</evidence>
<dbReference type="PROSITE" id="PS00618">
    <property type="entry name" value="RECF_2"/>
    <property type="match status" value="1"/>
</dbReference>
<dbReference type="SUPFAM" id="SSF52540">
    <property type="entry name" value="P-loop containing nucleoside triphosphate hydrolases"/>
    <property type="match status" value="1"/>
</dbReference>
<keyword evidence="7 12" id="KW-0227">DNA damage</keyword>
<reference evidence="15 16" key="1">
    <citation type="submission" date="2022-06" db="EMBL/GenBank/DDBJ databases">
        <title>Isolation of gut microbiota from human fecal samples.</title>
        <authorList>
            <person name="Pamer E.G."/>
            <person name="Barat B."/>
            <person name="Waligurski E."/>
            <person name="Medina S."/>
            <person name="Paddock L."/>
            <person name="Mostad J."/>
        </authorList>
    </citation>
    <scope>NUCLEOTIDE SEQUENCE [LARGE SCALE GENOMIC DNA]</scope>
    <source>
        <strain evidence="15 16">DFI.1.1</strain>
    </source>
</reference>
<evidence type="ECO:0000259" key="14">
    <source>
        <dbReference type="Pfam" id="PF02463"/>
    </source>
</evidence>
<keyword evidence="4 12" id="KW-0963">Cytoplasm</keyword>
<dbReference type="HAMAP" id="MF_00365">
    <property type="entry name" value="RecF"/>
    <property type="match status" value="1"/>
</dbReference>
<evidence type="ECO:0000256" key="10">
    <source>
        <dbReference type="ARBA" id="ARBA00023204"/>
    </source>
</evidence>
<keyword evidence="11 12" id="KW-0742">SOS response</keyword>
<gene>
    <name evidence="12 15" type="primary">recF</name>
    <name evidence="15" type="ORF">NE675_02200</name>
</gene>
<evidence type="ECO:0000256" key="13">
    <source>
        <dbReference type="RuleBase" id="RU000578"/>
    </source>
</evidence>
<keyword evidence="5 12" id="KW-0235">DNA replication</keyword>
<dbReference type="Pfam" id="PF02463">
    <property type="entry name" value="SMC_N"/>
    <property type="match status" value="1"/>
</dbReference>
<comment type="caution">
    <text evidence="15">The sequence shown here is derived from an EMBL/GenBank/DDBJ whole genome shotgun (WGS) entry which is preliminary data.</text>
</comment>
<protein>
    <recommendedName>
        <fullName evidence="3 12">DNA replication and repair protein RecF</fullName>
    </recommendedName>
</protein>
<name>A0ABT1SPQ4_9FIRM</name>
<organism evidence="15 16">
    <name type="scientific">Megasphaera massiliensis</name>
    <dbReference type="NCBI Taxonomy" id="1232428"/>
    <lineage>
        <taxon>Bacteria</taxon>
        <taxon>Bacillati</taxon>
        <taxon>Bacillota</taxon>
        <taxon>Negativicutes</taxon>
        <taxon>Veillonellales</taxon>
        <taxon>Veillonellaceae</taxon>
        <taxon>Megasphaera</taxon>
    </lineage>
</organism>
<dbReference type="InterPro" id="IPR018078">
    <property type="entry name" value="DNA-binding_RecF_CS"/>
</dbReference>
<evidence type="ECO:0000313" key="15">
    <source>
        <dbReference type="EMBL" id="MCQ5341851.1"/>
    </source>
</evidence>
<dbReference type="InterPro" id="IPR042174">
    <property type="entry name" value="RecF_2"/>
</dbReference>
<evidence type="ECO:0000256" key="3">
    <source>
        <dbReference type="ARBA" id="ARBA00020170"/>
    </source>
</evidence>
<dbReference type="PROSITE" id="PS00617">
    <property type="entry name" value="RECF_1"/>
    <property type="match status" value="1"/>
</dbReference>
<dbReference type="PANTHER" id="PTHR32182:SF0">
    <property type="entry name" value="DNA REPLICATION AND REPAIR PROTEIN RECF"/>
    <property type="match status" value="1"/>
</dbReference>
<evidence type="ECO:0000313" key="16">
    <source>
        <dbReference type="Proteomes" id="UP001206692"/>
    </source>
</evidence>
<evidence type="ECO:0000256" key="5">
    <source>
        <dbReference type="ARBA" id="ARBA00022705"/>
    </source>
</evidence>
<accession>A0ABT1SPQ4</accession>
<dbReference type="Gene3D" id="1.20.1050.90">
    <property type="entry name" value="RecF/RecN/SMC, N-terminal domain"/>
    <property type="match status" value="1"/>
</dbReference>
<dbReference type="InterPro" id="IPR001238">
    <property type="entry name" value="DNA-binding_RecF"/>
</dbReference>
<evidence type="ECO:0000256" key="11">
    <source>
        <dbReference type="ARBA" id="ARBA00023236"/>
    </source>
</evidence>
<dbReference type="Gene3D" id="3.40.50.300">
    <property type="entry name" value="P-loop containing nucleotide triphosphate hydrolases"/>
    <property type="match status" value="1"/>
</dbReference>
<dbReference type="NCBIfam" id="TIGR00611">
    <property type="entry name" value="recf"/>
    <property type="match status" value="1"/>
</dbReference>
<dbReference type="InterPro" id="IPR027417">
    <property type="entry name" value="P-loop_NTPase"/>
</dbReference>
<keyword evidence="16" id="KW-1185">Reference proteome</keyword>
<keyword evidence="8 12" id="KW-0067">ATP-binding</keyword>
<evidence type="ECO:0000256" key="4">
    <source>
        <dbReference type="ARBA" id="ARBA00022490"/>
    </source>
</evidence>
<comment type="similarity">
    <text evidence="2 12 13">Belongs to the RecF family.</text>
</comment>
<evidence type="ECO:0000256" key="8">
    <source>
        <dbReference type="ARBA" id="ARBA00022840"/>
    </source>
</evidence>
<sequence length="370" mass="42332">MMIESVRLHRFRNYEDQKISFPKATILLYGQNGQGKTNLLESLYLGGIGKSYRGIADSDLISWDQDKASVIIDFNRNDTTQQIKVILSKLEKKELWVNETKVSQKELIGTLNEVLFSPDDLQLIKGSPSLRRRFIDMEISQVSRSYYRDLLQYNRAISQRNLLLKKMKYSGSQSLDEWDRQIAGFAASIVAKRLEALQKLSFLAGVLHKRLSRGKEMLHLTYVQPYGKGDGSHQIDPKWYYDLLQQHLPEDIRRQSTSVGPHRDDLLFSVGQGDLKKYGSQGQQRTAVLALKLSELEFIKSETGEYPVLLLDDVMSELDQSRRQALLDFVRNRIQTFITTTEPDIFAGMEGCHPICIEQGRVVSHGEAKS</sequence>
<comment type="function">
    <text evidence="12 13">The RecF protein is involved in DNA metabolism; it is required for DNA replication and normal SOS inducibility. RecF binds preferentially to single-stranded, linear DNA. It also seems to bind ATP.</text>
</comment>
<feature type="binding site" evidence="12">
    <location>
        <begin position="30"/>
        <end position="37"/>
    </location>
    <ligand>
        <name>ATP</name>
        <dbReference type="ChEBI" id="CHEBI:30616"/>
    </ligand>
</feature>
<dbReference type="PANTHER" id="PTHR32182">
    <property type="entry name" value="DNA REPLICATION AND REPAIR PROTEIN RECF"/>
    <property type="match status" value="1"/>
</dbReference>
<dbReference type="Proteomes" id="UP001206692">
    <property type="component" value="Unassembled WGS sequence"/>
</dbReference>
<evidence type="ECO:0000256" key="9">
    <source>
        <dbReference type="ARBA" id="ARBA00023125"/>
    </source>
</evidence>
<evidence type="ECO:0000256" key="1">
    <source>
        <dbReference type="ARBA" id="ARBA00004496"/>
    </source>
</evidence>
<proteinExistence type="inferred from homology"/>
<dbReference type="EMBL" id="JANGEW010000002">
    <property type="protein sequence ID" value="MCQ5341851.1"/>
    <property type="molecule type" value="Genomic_DNA"/>
</dbReference>
<evidence type="ECO:0000256" key="12">
    <source>
        <dbReference type="HAMAP-Rule" id="MF_00365"/>
    </source>
</evidence>
<comment type="subcellular location">
    <subcellularLocation>
        <location evidence="1 12 13">Cytoplasm</location>
    </subcellularLocation>
</comment>